<feature type="signal peptide" evidence="2">
    <location>
        <begin position="1"/>
        <end position="19"/>
    </location>
</feature>
<accession>A0A022W296</accession>
<evidence type="ECO:0000313" key="3">
    <source>
        <dbReference type="EMBL" id="EZF52419.1"/>
    </source>
</evidence>
<evidence type="ECO:0000256" key="2">
    <source>
        <dbReference type="SAM" id="SignalP"/>
    </source>
</evidence>
<name>A0A022W296_TRIRU</name>
<dbReference type="AlphaFoldDB" id="A0A022W296"/>
<evidence type="ECO:0000256" key="1">
    <source>
        <dbReference type="SAM" id="MobiDB-lite"/>
    </source>
</evidence>
<evidence type="ECO:0008006" key="4">
    <source>
        <dbReference type="Google" id="ProtNLM"/>
    </source>
</evidence>
<feature type="chain" id="PRO_5001511199" description="Hydrophobin" evidence="2">
    <location>
        <begin position="20"/>
        <end position="113"/>
    </location>
</feature>
<proteinExistence type="predicted"/>
<sequence>MQLIALLSFSLALMGTANAQLWIPLNIPDPQTTSTSLCSCSGTELPPLPSSTGLPTATSPPTSSSMPLLAIQYPKGQQACSNLFPGSEPVVKADGSPKGCAPPGGFCTSQLKC</sequence>
<organism evidence="3">
    <name type="scientific">Trichophyton rubrum CBS 288.86</name>
    <dbReference type="NCBI Taxonomy" id="1215330"/>
    <lineage>
        <taxon>Eukaryota</taxon>
        <taxon>Fungi</taxon>
        <taxon>Dikarya</taxon>
        <taxon>Ascomycota</taxon>
        <taxon>Pezizomycotina</taxon>
        <taxon>Eurotiomycetes</taxon>
        <taxon>Eurotiomycetidae</taxon>
        <taxon>Onygenales</taxon>
        <taxon>Arthrodermataceae</taxon>
        <taxon>Trichophyton</taxon>
    </lineage>
</organism>
<keyword evidence="2" id="KW-0732">Signal</keyword>
<dbReference type="OrthoDB" id="4174383at2759"/>
<dbReference type="HOGENOM" id="CLU_2147693_0_0_1"/>
<protein>
    <recommendedName>
        <fullName evidence="4">Hydrophobin</fullName>
    </recommendedName>
</protein>
<dbReference type="Proteomes" id="UP000023758">
    <property type="component" value="Unassembled WGS sequence"/>
</dbReference>
<feature type="region of interest" description="Disordered" evidence="1">
    <location>
        <begin position="46"/>
        <end position="67"/>
    </location>
</feature>
<gene>
    <name evidence="3" type="ORF">H103_04488</name>
</gene>
<reference evidence="3" key="1">
    <citation type="submission" date="2014-02" db="EMBL/GenBank/DDBJ databases">
        <title>The Genome Sequence of Trichophyton rubrum (morphotype fischeri) CBS 288.86.</title>
        <authorList>
            <consortium name="The Broad Institute Genomics Platform"/>
            <person name="Cuomo C.A."/>
            <person name="White T.C."/>
            <person name="Graser Y."/>
            <person name="Martinez-Rossi N."/>
            <person name="Heitman J."/>
            <person name="Young S.K."/>
            <person name="Zeng Q."/>
            <person name="Gargeya S."/>
            <person name="Abouelleil A."/>
            <person name="Alvarado L."/>
            <person name="Chapman S.B."/>
            <person name="Gainer-Dewar J."/>
            <person name="Goldberg J."/>
            <person name="Griggs A."/>
            <person name="Gujja S."/>
            <person name="Hansen M."/>
            <person name="Howarth C."/>
            <person name="Imamovic A."/>
            <person name="Larimer J."/>
            <person name="Martinez D."/>
            <person name="Murphy C."/>
            <person name="Pearson M.D."/>
            <person name="Persinoti G."/>
            <person name="Poon T."/>
            <person name="Priest M."/>
            <person name="Roberts A.D."/>
            <person name="Saif S."/>
            <person name="Shea T.D."/>
            <person name="Sykes S.N."/>
            <person name="Wortman J."/>
            <person name="Nusbaum C."/>
            <person name="Birren B."/>
        </authorList>
    </citation>
    <scope>NUCLEOTIDE SEQUENCE [LARGE SCALE GENOMIC DNA]</scope>
    <source>
        <strain evidence="3">CBS 288.86</strain>
    </source>
</reference>
<dbReference type="EMBL" id="KK207850">
    <property type="protein sequence ID" value="EZF52419.1"/>
    <property type="molecule type" value="Genomic_DNA"/>
</dbReference>